<sequence length="146" mass="17021">MLPLEHVYRVWICLYYEMKTWSPLTQVEYSALERTSPLRGKLCSQMIEEISKIGRDGLLDKCGIMFIIPLIEPLPTHVFQMKTPSFPIEEKQKESKTDFESQCSTFITLSTPLRSDRRGGWAIRSLHLFLRIQRPLIQLPSIPLQL</sequence>
<comment type="caution">
    <text evidence="1">The sequence shown here is derived from an EMBL/GenBank/DDBJ whole genome shotgun (WGS) entry which is preliminary data.</text>
</comment>
<organism evidence="1 2">
    <name type="scientific">Nephila pilipes</name>
    <name type="common">Giant wood spider</name>
    <name type="synonym">Nephila maculata</name>
    <dbReference type="NCBI Taxonomy" id="299642"/>
    <lineage>
        <taxon>Eukaryota</taxon>
        <taxon>Metazoa</taxon>
        <taxon>Ecdysozoa</taxon>
        <taxon>Arthropoda</taxon>
        <taxon>Chelicerata</taxon>
        <taxon>Arachnida</taxon>
        <taxon>Araneae</taxon>
        <taxon>Araneomorphae</taxon>
        <taxon>Entelegynae</taxon>
        <taxon>Araneoidea</taxon>
        <taxon>Nephilidae</taxon>
        <taxon>Nephila</taxon>
    </lineage>
</organism>
<dbReference type="AlphaFoldDB" id="A0A8X6N0L0"/>
<gene>
    <name evidence="1" type="ORF">NPIL_396521</name>
</gene>
<name>A0A8X6N0L0_NEPPI</name>
<reference evidence="1" key="1">
    <citation type="submission" date="2020-08" db="EMBL/GenBank/DDBJ databases">
        <title>Multicomponent nature underlies the extraordinary mechanical properties of spider dragline silk.</title>
        <authorList>
            <person name="Kono N."/>
            <person name="Nakamura H."/>
            <person name="Mori M."/>
            <person name="Yoshida Y."/>
            <person name="Ohtoshi R."/>
            <person name="Malay A.D."/>
            <person name="Moran D.A.P."/>
            <person name="Tomita M."/>
            <person name="Numata K."/>
            <person name="Arakawa K."/>
        </authorList>
    </citation>
    <scope>NUCLEOTIDE SEQUENCE</scope>
</reference>
<dbReference type="Proteomes" id="UP000887013">
    <property type="component" value="Unassembled WGS sequence"/>
</dbReference>
<evidence type="ECO:0000313" key="2">
    <source>
        <dbReference type="Proteomes" id="UP000887013"/>
    </source>
</evidence>
<protein>
    <submittedName>
        <fullName evidence="1">Uncharacterized protein</fullName>
    </submittedName>
</protein>
<dbReference type="EMBL" id="BMAW01004173">
    <property type="protein sequence ID" value="GFS87323.1"/>
    <property type="molecule type" value="Genomic_DNA"/>
</dbReference>
<accession>A0A8X6N0L0</accession>
<keyword evidence="2" id="KW-1185">Reference proteome</keyword>
<evidence type="ECO:0000313" key="1">
    <source>
        <dbReference type="EMBL" id="GFS87323.1"/>
    </source>
</evidence>
<proteinExistence type="predicted"/>